<dbReference type="InterPro" id="IPR005119">
    <property type="entry name" value="LysR_subst-bd"/>
</dbReference>
<dbReference type="PANTHER" id="PTHR30293:SF2">
    <property type="entry name" value="TRANSCRIPTIONAL ACTIVATOR PROTEIN NHAR"/>
    <property type="match status" value="1"/>
</dbReference>
<dbReference type="InterPro" id="IPR036388">
    <property type="entry name" value="WH-like_DNA-bd_sf"/>
</dbReference>
<keyword evidence="8" id="KW-1185">Reference proteome</keyword>
<dbReference type="AlphaFoldDB" id="A9DL35"/>
<comment type="similarity">
    <text evidence="1">Belongs to the LysR transcriptional regulatory family.</text>
</comment>
<evidence type="ECO:0000256" key="2">
    <source>
        <dbReference type="ARBA" id="ARBA00023015"/>
    </source>
</evidence>
<dbReference type="EMBL" id="ABIC01000063">
    <property type="protein sequence ID" value="EDP98875.1"/>
    <property type="molecule type" value="Genomic_DNA"/>
</dbReference>
<dbReference type="SUPFAM" id="SSF46785">
    <property type="entry name" value="Winged helix' DNA-binding domain"/>
    <property type="match status" value="1"/>
</dbReference>
<evidence type="ECO:0000256" key="1">
    <source>
        <dbReference type="ARBA" id="ARBA00009437"/>
    </source>
</evidence>
<sequence length="290" mass="32767">MVHKKGSVAKAAEALCLTPQTVTGQIRVLETRFKGSLFKRVGRSLEPTELGELVFRYADKMFSLSYEMLDLLNYQKDEKILFEVGIADALSKALASRVLLSVVPSDGSMHLACFEATHESLMTRLREHKLDMILSDCAGESLKYPEILSKKLGECGIAFFSAEKYDKPFPECLEQGKLLIPGKRTSLGQQLHHWFDENGLNVTILGEFDDAAMMKAFGYFKQGIFVAPSIYKQEILSHDMHLLGETTDIKEVYHVMFAERMIRHPAVKRLLETDFTDLFAGRDAQVQHLL</sequence>
<evidence type="ECO:0000256" key="3">
    <source>
        <dbReference type="ARBA" id="ARBA00023125"/>
    </source>
</evidence>
<dbReference type="GO" id="GO:0003677">
    <property type="term" value="F:DNA binding"/>
    <property type="evidence" value="ECO:0007669"/>
    <property type="project" value="UniProtKB-KW"/>
</dbReference>
<dbReference type="Proteomes" id="UP000005839">
    <property type="component" value="Unassembled WGS sequence"/>
</dbReference>
<evidence type="ECO:0000259" key="6">
    <source>
        <dbReference type="PROSITE" id="PS50931"/>
    </source>
</evidence>
<evidence type="ECO:0000313" key="8">
    <source>
        <dbReference type="Proteomes" id="UP000005839"/>
    </source>
</evidence>
<organism evidence="7 8">
    <name type="scientific">Shewanella benthica KT99</name>
    <dbReference type="NCBI Taxonomy" id="314608"/>
    <lineage>
        <taxon>Bacteria</taxon>
        <taxon>Pseudomonadati</taxon>
        <taxon>Pseudomonadota</taxon>
        <taxon>Gammaproteobacteria</taxon>
        <taxon>Alteromonadales</taxon>
        <taxon>Shewanellaceae</taxon>
        <taxon>Shewanella</taxon>
    </lineage>
</organism>
<keyword evidence="3" id="KW-0238">DNA-binding</keyword>
<protein>
    <submittedName>
        <fullName evidence="7">Transcriptional activator protein NhaR</fullName>
    </submittedName>
</protein>
<evidence type="ECO:0000256" key="5">
    <source>
        <dbReference type="ARBA" id="ARBA00023163"/>
    </source>
</evidence>
<dbReference type="Pfam" id="PF03466">
    <property type="entry name" value="LysR_substrate"/>
    <property type="match status" value="1"/>
</dbReference>
<comment type="caution">
    <text evidence="7">The sequence shown here is derived from an EMBL/GenBank/DDBJ whole genome shotgun (WGS) entry which is preliminary data.</text>
</comment>
<name>A9DL35_9GAMM</name>
<dbReference type="Gene3D" id="1.10.10.10">
    <property type="entry name" value="Winged helix-like DNA-binding domain superfamily/Winged helix DNA-binding domain"/>
    <property type="match status" value="1"/>
</dbReference>
<dbReference type="SUPFAM" id="SSF53850">
    <property type="entry name" value="Periplasmic binding protein-like II"/>
    <property type="match status" value="1"/>
</dbReference>
<dbReference type="GO" id="GO:0003700">
    <property type="term" value="F:DNA-binding transcription factor activity"/>
    <property type="evidence" value="ECO:0007669"/>
    <property type="project" value="InterPro"/>
</dbReference>
<dbReference type="STRING" id="314608.KT99_03479"/>
<dbReference type="InterPro" id="IPR036390">
    <property type="entry name" value="WH_DNA-bd_sf"/>
</dbReference>
<keyword evidence="5" id="KW-0804">Transcription</keyword>
<dbReference type="InterPro" id="IPR000847">
    <property type="entry name" value="LysR_HTH_N"/>
</dbReference>
<dbReference type="Pfam" id="PF00126">
    <property type="entry name" value="HTH_1"/>
    <property type="match status" value="1"/>
</dbReference>
<keyword evidence="2" id="KW-0805">Transcription regulation</keyword>
<evidence type="ECO:0000256" key="4">
    <source>
        <dbReference type="ARBA" id="ARBA00023159"/>
    </source>
</evidence>
<dbReference type="GO" id="GO:2000142">
    <property type="term" value="P:regulation of DNA-templated transcription initiation"/>
    <property type="evidence" value="ECO:0007669"/>
    <property type="project" value="TreeGrafter"/>
</dbReference>
<evidence type="ECO:0000313" key="7">
    <source>
        <dbReference type="EMBL" id="EDP98875.1"/>
    </source>
</evidence>
<keyword evidence="4" id="KW-0010">Activator</keyword>
<dbReference type="PANTHER" id="PTHR30293">
    <property type="entry name" value="TRANSCRIPTIONAL REGULATORY PROTEIN NAC-RELATED"/>
    <property type="match status" value="1"/>
</dbReference>
<proteinExistence type="inferred from homology"/>
<dbReference type="PROSITE" id="PS50931">
    <property type="entry name" value="HTH_LYSR"/>
    <property type="match status" value="1"/>
</dbReference>
<dbReference type="NCBIfam" id="NF008284">
    <property type="entry name" value="PRK11062.1"/>
    <property type="match status" value="1"/>
</dbReference>
<reference evidence="7 8" key="1">
    <citation type="submission" date="2007-10" db="EMBL/GenBank/DDBJ databases">
        <authorList>
            <person name="Yayanos A."/>
            <person name="Ferriera S."/>
            <person name="Johnson J."/>
            <person name="Kravitz S."/>
            <person name="Halpern A."/>
            <person name="Remington K."/>
            <person name="Beeson K."/>
            <person name="Tran B."/>
            <person name="Rogers Y.-H."/>
            <person name="Friedman R."/>
            <person name="Venter J.C."/>
        </authorList>
    </citation>
    <scope>NUCLEOTIDE SEQUENCE [LARGE SCALE GENOMIC DNA]</scope>
    <source>
        <strain evidence="7 8">KT99</strain>
    </source>
</reference>
<feature type="domain" description="HTH lysR-type" evidence="6">
    <location>
        <begin position="1"/>
        <end position="48"/>
    </location>
</feature>
<gene>
    <name evidence="7" type="ORF">KT99_03479</name>
</gene>
<accession>A9DL35</accession>